<organism evidence="2 3">
    <name type="scientific">Alkalicoccus urumqiensis</name>
    <name type="common">Bacillus urumqiensis</name>
    <dbReference type="NCBI Taxonomy" id="1548213"/>
    <lineage>
        <taxon>Bacteria</taxon>
        <taxon>Bacillati</taxon>
        <taxon>Bacillota</taxon>
        <taxon>Bacilli</taxon>
        <taxon>Bacillales</taxon>
        <taxon>Bacillaceae</taxon>
        <taxon>Alkalicoccus</taxon>
    </lineage>
</organism>
<feature type="domain" description="Thioredoxin" evidence="1">
    <location>
        <begin position="66"/>
        <end position="146"/>
    </location>
</feature>
<dbReference type="Proteomes" id="UP000243650">
    <property type="component" value="Unassembled WGS sequence"/>
</dbReference>
<keyword evidence="3" id="KW-1185">Reference proteome</keyword>
<gene>
    <name evidence="2" type="ORF">C6I21_02745</name>
</gene>
<dbReference type="Gene3D" id="3.40.30.10">
    <property type="entry name" value="Glutaredoxin"/>
    <property type="match status" value="1"/>
</dbReference>
<dbReference type="EMBL" id="PVNS01000002">
    <property type="protein sequence ID" value="PRO66859.1"/>
    <property type="molecule type" value="Genomic_DNA"/>
</dbReference>
<dbReference type="OrthoDB" id="5784238at2"/>
<sequence>MPASSRISILWKGCGLRMLNRDFMNLWRCRCFWKAVTVRLSGLLYGRWTDVTAAEKELVEASRFQAVPVFIYAAMCGTCRMAQRYVDLVEEASSYSIRRVDITELPGKAAGWQVESVPCLAVISNGEITAKKYAMNSVTSMFSFLKEELT</sequence>
<evidence type="ECO:0000313" key="3">
    <source>
        <dbReference type="Proteomes" id="UP000243650"/>
    </source>
</evidence>
<evidence type="ECO:0000259" key="1">
    <source>
        <dbReference type="Pfam" id="PF00085"/>
    </source>
</evidence>
<proteinExistence type="predicted"/>
<reference evidence="2 3" key="1">
    <citation type="submission" date="2018-03" db="EMBL/GenBank/DDBJ databases">
        <title>Bacillus urumqiensis sp. nov., a moderately haloalkaliphilic bacterium isolated from a salt lake.</title>
        <authorList>
            <person name="Zhao B."/>
            <person name="Liao Z."/>
        </authorList>
    </citation>
    <scope>NUCLEOTIDE SEQUENCE [LARGE SCALE GENOMIC DNA]</scope>
    <source>
        <strain evidence="2 3">BZ-SZ-XJ18</strain>
    </source>
</reference>
<dbReference type="Pfam" id="PF00085">
    <property type="entry name" value="Thioredoxin"/>
    <property type="match status" value="1"/>
</dbReference>
<dbReference type="AlphaFoldDB" id="A0A2P6MKN8"/>
<dbReference type="SUPFAM" id="SSF52833">
    <property type="entry name" value="Thioredoxin-like"/>
    <property type="match status" value="1"/>
</dbReference>
<comment type="caution">
    <text evidence="2">The sequence shown here is derived from an EMBL/GenBank/DDBJ whole genome shotgun (WGS) entry which is preliminary data.</text>
</comment>
<dbReference type="CDD" id="cd02947">
    <property type="entry name" value="TRX_family"/>
    <property type="match status" value="1"/>
</dbReference>
<name>A0A2P6MKN8_ALKUR</name>
<dbReference type="InterPro" id="IPR036249">
    <property type="entry name" value="Thioredoxin-like_sf"/>
</dbReference>
<dbReference type="InterPro" id="IPR013766">
    <property type="entry name" value="Thioredoxin_domain"/>
</dbReference>
<evidence type="ECO:0000313" key="2">
    <source>
        <dbReference type="EMBL" id="PRO66859.1"/>
    </source>
</evidence>
<accession>A0A2P6MKN8</accession>
<protein>
    <recommendedName>
        <fullName evidence="1">Thioredoxin domain-containing protein</fullName>
    </recommendedName>
</protein>